<accession>A0ABU1B644</accession>
<comment type="caution">
    <text evidence="1">The sequence shown here is derived from an EMBL/GenBank/DDBJ whole genome shotgun (WGS) entry which is preliminary data.</text>
</comment>
<gene>
    <name evidence="1" type="ORF">RFF62_10030</name>
</gene>
<evidence type="ECO:0000313" key="1">
    <source>
        <dbReference type="EMBL" id="MDQ8834103.1"/>
    </source>
</evidence>
<name>A0ABU1B644_9STRE</name>
<keyword evidence="2" id="KW-1185">Reference proteome</keyword>
<dbReference type="EMBL" id="JAVIBX010000061">
    <property type="protein sequence ID" value="MDQ8834103.1"/>
    <property type="molecule type" value="Genomic_DNA"/>
</dbReference>
<protein>
    <submittedName>
        <fullName evidence="1">TipC family immunity protein</fullName>
    </submittedName>
</protein>
<evidence type="ECO:0000313" key="2">
    <source>
        <dbReference type="Proteomes" id="UP001228446"/>
    </source>
</evidence>
<dbReference type="RefSeq" id="WP_308938177.1">
    <property type="nucleotide sequence ID" value="NZ_JAVIBP010000021.1"/>
</dbReference>
<sequence length="206" mass="24106">MNKKMIYTLSVVVFVIALLPLVLTFFKPRHSNIFEEIYHDEYHHATTSFLRTNSTLNKIPDMEKKNTRGLLFGTTVESYKESTLPKDIDSINYTFNYPDDELEKGSVSVFINLNLPTSDILQIEYKYQHHSNQLIQKIRVFSKTFEKEYSVEQYITQRKLNMGLYNNIASDILKSKLISDWISVYPSQFSVENWGNVKIVKDNVLD</sequence>
<dbReference type="Proteomes" id="UP001228446">
    <property type="component" value="Unassembled WGS sequence"/>
</dbReference>
<dbReference type="NCBIfam" id="NF033863">
    <property type="entry name" value="immun_TipC_fam"/>
    <property type="match status" value="1"/>
</dbReference>
<dbReference type="InterPro" id="IPR048042">
    <property type="entry name" value="TipC-like"/>
</dbReference>
<organism evidence="1 2">
    <name type="scientific">Streptococcus ruminantium</name>
    <dbReference type="NCBI Taxonomy" id="1917441"/>
    <lineage>
        <taxon>Bacteria</taxon>
        <taxon>Bacillati</taxon>
        <taxon>Bacillota</taxon>
        <taxon>Bacilli</taxon>
        <taxon>Lactobacillales</taxon>
        <taxon>Streptococcaceae</taxon>
        <taxon>Streptococcus</taxon>
    </lineage>
</organism>
<reference evidence="1 2" key="1">
    <citation type="submission" date="2023-08" db="EMBL/GenBank/DDBJ databases">
        <title>Streptococcus ruminantium-associated sheep mastitis outbreak detected in Italy is distinct from bovine isolates.</title>
        <authorList>
            <person name="Rosa M.N."/>
            <person name="Vezina B."/>
            <person name="Tola S."/>
        </authorList>
    </citation>
    <scope>NUCLEOTIDE SEQUENCE [LARGE SCALE GENOMIC DNA]</scope>
    <source>
        <strain evidence="1 2">OM6730</strain>
    </source>
</reference>
<proteinExistence type="predicted"/>